<keyword evidence="6" id="KW-1133">Transmembrane helix</keyword>
<dbReference type="InterPro" id="IPR009786">
    <property type="entry name" value="Spot_14"/>
</dbReference>
<evidence type="ECO:0000256" key="4">
    <source>
        <dbReference type="ARBA" id="ARBA00022490"/>
    </source>
</evidence>
<dbReference type="PANTHER" id="PTHR14315">
    <property type="entry name" value="SPOT14 FAMILY MEMBER"/>
    <property type="match status" value="1"/>
</dbReference>
<keyword evidence="8" id="KW-1185">Reference proteome</keyword>
<evidence type="ECO:0000313" key="8">
    <source>
        <dbReference type="Proteomes" id="UP000296049"/>
    </source>
</evidence>
<evidence type="ECO:0000256" key="2">
    <source>
        <dbReference type="ARBA" id="ARBA00004496"/>
    </source>
</evidence>
<evidence type="ECO:0000256" key="1">
    <source>
        <dbReference type="ARBA" id="ARBA00004123"/>
    </source>
</evidence>
<dbReference type="AlphaFoldDB" id="R0LXL1"/>
<evidence type="ECO:0000256" key="5">
    <source>
        <dbReference type="ARBA" id="ARBA00023242"/>
    </source>
</evidence>
<comment type="similarity">
    <text evidence="3">Belongs to the SPOT14 family.</text>
</comment>
<name>R0LXL1_ANAPL</name>
<dbReference type="GO" id="GO:0046890">
    <property type="term" value="P:regulation of lipid biosynthetic process"/>
    <property type="evidence" value="ECO:0007669"/>
    <property type="project" value="TreeGrafter"/>
</dbReference>
<dbReference type="PANTHER" id="PTHR14315:SF17">
    <property type="entry name" value="MIP21584P"/>
    <property type="match status" value="1"/>
</dbReference>
<protein>
    <submittedName>
        <fullName evidence="7">Mid1-interacting protein 1</fullName>
    </submittedName>
</protein>
<dbReference type="Proteomes" id="UP000296049">
    <property type="component" value="Unassembled WGS sequence"/>
</dbReference>
<gene>
    <name evidence="7" type="ORF">Anapl_12292</name>
</gene>
<evidence type="ECO:0000313" key="7">
    <source>
        <dbReference type="EMBL" id="EOB05228.1"/>
    </source>
</evidence>
<comment type="subcellular location">
    <subcellularLocation>
        <location evidence="2">Cytoplasm</location>
    </subcellularLocation>
    <subcellularLocation>
        <location evidence="1">Nucleus</location>
    </subcellularLocation>
</comment>
<keyword evidence="6" id="KW-0812">Transmembrane</keyword>
<evidence type="ECO:0000256" key="3">
    <source>
        <dbReference type="ARBA" id="ARBA00009488"/>
    </source>
</evidence>
<proteinExistence type="inferred from homology"/>
<reference evidence="8" key="1">
    <citation type="journal article" date="2013" name="Nat. Genet.">
        <title>The duck genome and transcriptome provide insight into an avian influenza virus reservoir species.</title>
        <authorList>
            <person name="Huang Y."/>
            <person name="Li Y."/>
            <person name="Burt D.W."/>
            <person name="Chen H."/>
            <person name="Zhang Y."/>
            <person name="Qian W."/>
            <person name="Kim H."/>
            <person name="Gan S."/>
            <person name="Zhao Y."/>
            <person name="Li J."/>
            <person name="Yi K."/>
            <person name="Feng H."/>
            <person name="Zhu P."/>
            <person name="Li B."/>
            <person name="Liu Q."/>
            <person name="Fairley S."/>
            <person name="Magor K.E."/>
            <person name="Du Z."/>
            <person name="Hu X."/>
            <person name="Goodman L."/>
            <person name="Tafer H."/>
            <person name="Vignal A."/>
            <person name="Lee T."/>
            <person name="Kim K.W."/>
            <person name="Sheng Z."/>
            <person name="An Y."/>
            <person name="Searle S."/>
            <person name="Herrero J."/>
            <person name="Groenen M.A."/>
            <person name="Crooijmans R.P."/>
            <person name="Faraut T."/>
            <person name="Cai Q."/>
            <person name="Webster R.G."/>
            <person name="Aldridge J.R."/>
            <person name="Warren W.C."/>
            <person name="Bartschat S."/>
            <person name="Kehr S."/>
            <person name="Marz M."/>
            <person name="Stadler P.F."/>
            <person name="Smith J."/>
            <person name="Kraus R.H."/>
            <person name="Zhao Y."/>
            <person name="Ren L."/>
            <person name="Fei J."/>
            <person name="Morisson M."/>
            <person name="Kaiser P."/>
            <person name="Griffin D.K."/>
            <person name="Rao M."/>
            <person name="Pitel F."/>
            <person name="Wang J."/>
            <person name="Li N."/>
        </authorList>
    </citation>
    <scope>NUCLEOTIDE SEQUENCE [LARGE SCALE GENOMIC DNA]</scope>
</reference>
<dbReference type="Gene3D" id="6.10.140.1610">
    <property type="match status" value="1"/>
</dbReference>
<dbReference type="EMBL" id="KB742710">
    <property type="protein sequence ID" value="EOB05228.1"/>
    <property type="molecule type" value="Genomic_DNA"/>
</dbReference>
<dbReference type="Pfam" id="PF07084">
    <property type="entry name" value="Spot_14"/>
    <property type="match status" value="1"/>
</dbReference>
<dbReference type="GO" id="GO:0005634">
    <property type="term" value="C:nucleus"/>
    <property type="evidence" value="ECO:0007669"/>
    <property type="project" value="UniProtKB-SubCell"/>
</dbReference>
<keyword evidence="4" id="KW-0963">Cytoplasm</keyword>
<dbReference type="GO" id="GO:0005829">
    <property type="term" value="C:cytosol"/>
    <property type="evidence" value="ECO:0007669"/>
    <property type="project" value="TreeGrafter"/>
</dbReference>
<accession>R0LXL1</accession>
<keyword evidence="6" id="KW-0472">Membrane</keyword>
<feature type="transmembrane region" description="Helical" evidence="6">
    <location>
        <begin position="35"/>
        <end position="56"/>
    </location>
</feature>
<evidence type="ECO:0000256" key="6">
    <source>
        <dbReference type="SAM" id="Phobius"/>
    </source>
</evidence>
<keyword evidence="5" id="KW-0539">Nucleus</keyword>
<dbReference type="InterPro" id="IPR053719">
    <property type="entry name" value="Lipogen_MT_Stabilize_sf"/>
</dbReference>
<sequence length="147" mass="16345">MMQLCDSYSQKYSLLNAMNRFIGAVNNMDQTVMKLIGYVVQIVFISFSVFFIIPFAEAMCLRIGSAYQVCCLGSISRREEEAVWPRCLVLGLLKAALQPRSEGLVKVRTQPANAAALTSEPLLTSSFRLCAAWGLRKRQGAAELKDE</sequence>
<organism evidence="7 8">
    <name type="scientific">Anas platyrhynchos</name>
    <name type="common">Mallard</name>
    <name type="synonym">Anas boschas</name>
    <dbReference type="NCBI Taxonomy" id="8839"/>
    <lineage>
        <taxon>Eukaryota</taxon>
        <taxon>Metazoa</taxon>
        <taxon>Chordata</taxon>
        <taxon>Craniata</taxon>
        <taxon>Vertebrata</taxon>
        <taxon>Euteleostomi</taxon>
        <taxon>Archelosauria</taxon>
        <taxon>Archosauria</taxon>
        <taxon>Dinosauria</taxon>
        <taxon>Saurischia</taxon>
        <taxon>Theropoda</taxon>
        <taxon>Coelurosauria</taxon>
        <taxon>Aves</taxon>
        <taxon>Neognathae</taxon>
        <taxon>Galloanserae</taxon>
        <taxon>Anseriformes</taxon>
        <taxon>Anatidae</taxon>
        <taxon>Anatinae</taxon>
        <taxon>Anas</taxon>
    </lineage>
</organism>